<evidence type="ECO:0000313" key="2">
    <source>
        <dbReference type="Proteomes" id="UP000297031"/>
    </source>
</evidence>
<accession>A0A4P7VJD1</accession>
<organism evidence="1 2">
    <name type="scientific">Muribaculum gordoncarteri</name>
    <dbReference type="NCBI Taxonomy" id="2530390"/>
    <lineage>
        <taxon>Bacteria</taxon>
        <taxon>Pseudomonadati</taxon>
        <taxon>Bacteroidota</taxon>
        <taxon>Bacteroidia</taxon>
        <taxon>Bacteroidales</taxon>
        <taxon>Muribaculaceae</taxon>
        <taxon>Muribaculum</taxon>
    </lineage>
</organism>
<protein>
    <recommendedName>
        <fullName evidence="3">DUF4304 domain-containing protein</fullName>
    </recommendedName>
</protein>
<dbReference type="Proteomes" id="UP000297031">
    <property type="component" value="Chromosome"/>
</dbReference>
<dbReference type="KEGG" id="mgod:E7746_08265"/>
<evidence type="ECO:0008006" key="3">
    <source>
        <dbReference type="Google" id="ProtNLM"/>
    </source>
</evidence>
<proteinExistence type="predicted"/>
<keyword evidence="2" id="KW-1185">Reference proteome</keyword>
<dbReference type="RefSeq" id="WP_136410520.1">
    <property type="nucleotide sequence ID" value="NZ_CP039393.1"/>
</dbReference>
<name>A0A4P7VJD1_9BACT</name>
<sequence length="235" mass="27564">MDNHNKIIIQVANNVFSPMGFFQKGKSRTWLYDCGYCFVQVEFQPSAYSRGSFCNVGIAFLFEYFGGLNETLGFDYGCKRITINNTQFVEYNNDDEIFEKQIFQLAQYALKYAKVLMGFKSPKYANRCMSKLIFQKRLKEMLGKWNGPIFDYYNAAMIKFLLGELNSGRRLIEKLNSLKLESPFKEWAEHSYSEFCDDELTAEQARNKVCSMVNRQHNYFKQKGAFRKMPDINFL</sequence>
<dbReference type="OrthoDB" id="1767513at2"/>
<reference evidence="1 2" key="1">
    <citation type="submission" date="2019-02" db="EMBL/GenBank/DDBJ databases">
        <title>Isolation and identification of novel species under the genus Muribaculum.</title>
        <authorList>
            <person name="Miyake S."/>
            <person name="Ding Y."/>
            <person name="Low A."/>
            <person name="Soh M."/>
            <person name="Seedorf H."/>
        </authorList>
    </citation>
    <scope>NUCLEOTIDE SEQUENCE [LARGE SCALE GENOMIC DNA]</scope>
    <source>
        <strain evidence="1 2">TLL-A4</strain>
    </source>
</reference>
<dbReference type="EMBL" id="CP039393">
    <property type="protein sequence ID" value="QCD35872.1"/>
    <property type="molecule type" value="Genomic_DNA"/>
</dbReference>
<gene>
    <name evidence="1" type="ORF">E7746_08265</name>
</gene>
<evidence type="ECO:0000313" key="1">
    <source>
        <dbReference type="EMBL" id="QCD35872.1"/>
    </source>
</evidence>
<dbReference type="AlphaFoldDB" id="A0A4P7VJD1"/>